<keyword evidence="3" id="KW-1003">Cell membrane</keyword>
<protein>
    <submittedName>
        <fullName evidence="9">MgtC/SapB family protein</fullName>
    </submittedName>
</protein>
<dbReference type="PANTHER" id="PTHR33778:SF1">
    <property type="entry name" value="MAGNESIUM TRANSPORTER YHID-RELATED"/>
    <property type="match status" value="1"/>
</dbReference>
<feature type="domain" description="ACT" evidence="8">
    <location>
        <begin position="155"/>
        <end position="228"/>
    </location>
</feature>
<evidence type="ECO:0000256" key="3">
    <source>
        <dbReference type="ARBA" id="ARBA00022475"/>
    </source>
</evidence>
<dbReference type="Gene3D" id="3.30.70.260">
    <property type="match status" value="1"/>
</dbReference>
<dbReference type="AlphaFoldDB" id="A0A926RU25"/>
<organism evidence="9 10">
    <name type="scientific">Polycladospora coralii</name>
    <dbReference type="NCBI Taxonomy" id="2771432"/>
    <lineage>
        <taxon>Bacteria</taxon>
        <taxon>Bacillati</taxon>
        <taxon>Bacillota</taxon>
        <taxon>Bacilli</taxon>
        <taxon>Bacillales</taxon>
        <taxon>Thermoactinomycetaceae</taxon>
        <taxon>Polycladospora</taxon>
    </lineage>
</organism>
<comment type="similarity">
    <text evidence="2">Belongs to the MgtC/SapB family.</text>
</comment>
<evidence type="ECO:0000256" key="4">
    <source>
        <dbReference type="ARBA" id="ARBA00022692"/>
    </source>
</evidence>
<dbReference type="EMBL" id="JACXAH010000010">
    <property type="protein sequence ID" value="MBD1372403.1"/>
    <property type="molecule type" value="Genomic_DNA"/>
</dbReference>
<evidence type="ECO:0000256" key="1">
    <source>
        <dbReference type="ARBA" id="ARBA00004651"/>
    </source>
</evidence>
<feature type="transmembrane region" description="Helical" evidence="7">
    <location>
        <begin position="122"/>
        <end position="141"/>
    </location>
</feature>
<evidence type="ECO:0000256" key="5">
    <source>
        <dbReference type="ARBA" id="ARBA00022989"/>
    </source>
</evidence>
<keyword evidence="4 7" id="KW-0812">Transmembrane</keyword>
<comment type="subcellular location">
    <subcellularLocation>
        <location evidence="1">Cell membrane</location>
        <topology evidence="1">Multi-pass membrane protein</topology>
    </subcellularLocation>
</comment>
<evidence type="ECO:0000313" key="9">
    <source>
        <dbReference type="EMBL" id="MBD1372403.1"/>
    </source>
</evidence>
<evidence type="ECO:0000256" key="6">
    <source>
        <dbReference type="ARBA" id="ARBA00023136"/>
    </source>
</evidence>
<evidence type="ECO:0000256" key="7">
    <source>
        <dbReference type="SAM" id="Phobius"/>
    </source>
</evidence>
<keyword evidence="6 7" id="KW-0472">Membrane</keyword>
<sequence>MDDIWNISFWEIAIRLLLAAVLGGLVGWERERNNHPAGFRTHILVSVGAALIMLLSIYGFSDFNDHPNVRFDPARLAAQVISGIGFLGAGTILRHGISVSGLTTAASLWVVAGIGLAAGANFMFGAILTTVIVLVSLELLNRLEGILVRKRHLRKLDVIVNDQPGILGDLVAFIDSNGGSVRKVNMEEGDDNTLNISFIIRFFDSTSITILCEEARKVKGVKSVRTEQ</sequence>
<feature type="transmembrane region" description="Helical" evidence="7">
    <location>
        <begin position="12"/>
        <end position="29"/>
    </location>
</feature>
<reference evidence="9" key="1">
    <citation type="submission" date="2020-09" db="EMBL/GenBank/DDBJ databases">
        <title>A novel bacterium of genus Hazenella, isolated from South China Sea.</title>
        <authorList>
            <person name="Huang H."/>
            <person name="Mo K."/>
            <person name="Hu Y."/>
        </authorList>
    </citation>
    <scope>NUCLEOTIDE SEQUENCE</scope>
    <source>
        <strain evidence="9">IB182357</strain>
    </source>
</reference>
<gene>
    <name evidence="9" type="ORF">IC620_08535</name>
</gene>
<proteinExistence type="inferred from homology"/>
<dbReference type="PANTHER" id="PTHR33778">
    <property type="entry name" value="PROTEIN MGTC"/>
    <property type="match status" value="1"/>
</dbReference>
<dbReference type="Pfam" id="PF13291">
    <property type="entry name" value="ACT_4"/>
    <property type="match status" value="1"/>
</dbReference>
<name>A0A926RU25_9BACL</name>
<dbReference type="Pfam" id="PF02308">
    <property type="entry name" value="MgtC"/>
    <property type="match status" value="1"/>
</dbReference>
<dbReference type="Proteomes" id="UP000661691">
    <property type="component" value="Unassembled WGS sequence"/>
</dbReference>
<dbReference type="PROSITE" id="PS51671">
    <property type="entry name" value="ACT"/>
    <property type="match status" value="1"/>
</dbReference>
<accession>A0A926RU25</accession>
<dbReference type="InterPro" id="IPR045865">
    <property type="entry name" value="ACT-like_dom_sf"/>
</dbReference>
<feature type="transmembrane region" description="Helical" evidence="7">
    <location>
        <begin position="73"/>
        <end position="92"/>
    </location>
</feature>
<dbReference type="InterPro" id="IPR002912">
    <property type="entry name" value="ACT_dom"/>
</dbReference>
<dbReference type="RefSeq" id="WP_191140686.1">
    <property type="nucleotide sequence ID" value="NZ_JACXAG020000007.1"/>
</dbReference>
<evidence type="ECO:0000259" key="8">
    <source>
        <dbReference type="PROSITE" id="PS51671"/>
    </source>
</evidence>
<dbReference type="PRINTS" id="PR01837">
    <property type="entry name" value="MGTCSAPBPROT"/>
</dbReference>
<dbReference type="InterPro" id="IPR049177">
    <property type="entry name" value="MgtC_SapB_SrpB_YhiD_N"/>
</dbReference>
<keyword evidence="10" id="KW-1185">Reference proteome</keyword>
<evidence type="ECO:0000256" key="2">
    <source>
        <dbReference type="ARBA" id="ARBA00009298"/>
    </source>
</evidence>
<dbReference type="SUPFAM" id="SSF55021">
    <property type="entry name" value="ACT-like"/>
    <property type="match status" value="1"/>
</dbReference>
<feature type="transmembrane region" description="Helical" evidence="7">
    <location>
        <begin position="41"/>
        <end position="61"/>
    </location>
</feature>
<keyword evidence="5 7" id="KW-1133">Transmembrane helix</keyword>
<comment type="caution">
    <text evidence="9">The sequence shown here is derived from an EMBL/GenBank/DDBJ whole genome shotgun (WGS) entry which is preliminary data.</text>
</comment>
<evidence type="ECO:0000313" key="10">
    <source>
        <dbReference type="Proteomes" id="UP000661691"/>
    </source>
</evidence>
<dbReference type="GO" id="GO:0005886">
    <property type="term" value="C:plasma membrane"/>
    <property type="evidence" value="ECO:0007669"/>
    <property type="project" value="UniProtKB-SubCell"/>
</dbReference>
<dbReference type="InterPro" id="IPR003416">
    <property type="entry name" value="MgtC/SapB/SrpB/YhiD_fam"/>
</dbReference>